<organism evidence="1 2">
    <name type="scientific">Goodea atripinnis</name>
    <dbReference type="NCBI Taxonomy" id="208336"/>
    <lineage>
        <taxon>Eukaryota</taxon>
        <taxon>Metazoa</taxon>
        <taxon>Chordata</taxon>
        <taxon>Craniata</taxon>
        <taxon>Vertebrata</taxon>
        <taxon>Euteleostomi</taxon>
        <taxon>Actinopterygii</taxon>
        <taxon>Neopterygii</taxon>
        <taxon>Teleostei</taxon>
        <taxon>Neoteleostei</taxon>
        <taxon>Acanthomorphata</taxon>
        <taxon>Ovalentaria</taxon>
        <taxon>Atherinomorphae</taxon>
        <taxon>Cyprinodontiformes</taxon>
        <taxon>Goodeidae</taxon>
        <taxon>Goodea</taxon>
    </lineage>
</organism>
<reference evidence="1 2" key="1">
    <citation type="submission" date="2021-06" db="EMBL/GenBank/DDBJ databases">
        <authorList>
            <person name="Palmer J.M."/>
        </authorList>
    </citation>
    <scope>NUCLEOTIDE SEQUENCE [LARGE SCALE GENOMIC DNA]</scope>
    <source>
        <strain evidence="1 2">GA_2019</strain>
        <tissue evidence="1">Muscle</tissue>
    </source>
</reference>
<comment type="caution">
    <text evidence="1">The sequence shown here is derived from an EMBL/GenBank/DDBJ whole genome shotgun (WGS) entry which is preliminary data.</text>
</comment>
<sequence>ESMWLKNIFTFIHQHLSPAACGSAHSAADQSPAGASCDHSVYELSVCVVEKIQEKSCLSTSLPVSYSVSSCSASSDVADPLCCSSVWWRFWKTPIIPVLHVVPVCRCSCTVWTRTMVQTINHCCKYNTKLKSGTESLDL</sequence>
<name>A0ABV0Q363_9TELE</name>
<evidence type="ECO:0000313" key="2">
    <source>
        <dbReference type="Proteomes" id="UP001476798"/>
    </source>
</evidence>
<keyword evidence="2" id="KW-1185">Reference proteome</keyword>
<protein>
    <submittedName>
        <fullName evidence="1">Uncharacterized protein</fullName>
    </submittedName>
</protein>
<evidence type="ECO:0000313" key="1">
    <source>
        <dbReference type="EMBL" id="MEQ2190219.1"/>
    </source>
</evidence>
<accession>A0ABV0Q363</accession>
<dbReference type="Proteomes" id="UP001476798">
    <property type="component" value="Unassembled WGS sequence"/>
</dbReference>
<proteinExistence type="predicted"/>
<feature type="non-terminal residue" evidence="1">
    <location>
        <position position="1"/>
    </location>
</feature>
<gene>
    <name evidence="1" type="ORF">GOODEAATRI_033534</name>
</gene>
<dbReference type="EMBL" id="JAHRIO010097022">
    <property type="protein sequence ID" value="MEQ2190219.1"/>
    <property type="molecule type" value="Genomic_DNA"/>
</dbReference>